<accession>A0A840S349</accession>
<reference evidence="1 2" key="1">
    <citation type="submission" date="2020-08" db="EMBL/GenBank/DDBJ databases">
        <title>Genomic Encyclopedia of Type Strains, Phase IV (KMG-IV): sequencing the most valuable type-strain genomes for metagenomic binning, comparative biology and taxonomic classification.</title>
        <authorList>
            <person name="Goeker M."/>
        </authorList>
    </citation>
    <scope>NUCLEOTIDE SEQUENCE [LARGE SCALE GENOMIC DNA]</scope>
    <source>
        <strain evidence="1 2">DSM 23958</strain>
    </source>
</reference>
<dbReference type="Proteomes" id="UP000554837">
    <property type="component" value="Unassembled WGS sequence"/>
</dbReference>
<dbReference type="NCBIfam" id="TIGR02292">
    <property type="entry name" value="ygfB_yecA"/>
    <property type="match status" value="1"/>
</dbReference>
<proteinExistence type="predicted"/>
<dbReference type="InterPro" id="IPR011978">
    <property type="entry name" value="YgfB-like"/>
</dbReference>
<keyword evidence="2" id="KW-1185">Reference proteome</keyword>
<dbReference type="SUPFAM" id="SSF101327">
    <property type="entry name" value="YgfB-like"/>
    <property type="match status" value="1"/>
</dbReference>
<dbReference type="Pfam" id="PF03695">
    <property type="entry name" value="UPF0149"/>
    <property type="match status" value="1"/>
</dbReference>
<evidence type="ECO:0008006" key="3">
    <source>
        <dbReference type="Google" id="ProtNLM"/>
    </source>
</evidence>
<protein>
    <recommendedName>
        <fullName evidence="3">YecA family protein</fullName>
    </recommendedName>
</protein>
<dbReference type="EMBL" id="JACHHO010000001">
    <property type="protein sequence ID" value="MBB5203264.1"/>
    <property type="molecule type" value="Genomic_DNA"/>
</dbReference>
<dbReference type="RefSeq" id="WP_138857668.1">
    <property type="nucleotide sequence ID" value="NZ_CP040709.1"/>
</dbReference>
<comment type="caution">
    <text evidence="1">The sequence shown here is derived from an EMBL/GenBank/DDBJ whole genome shotgun (WGS) entry which is preliminary data.</text>
</comment>
<dbReference type="OrthoDB" id="570299at2"/>
<organism evidence="1 2">
    <name type="scientific">Inhella inkyongensis</name>
    <dbReference type="NCBI Taxonomy" id="392593"/>
    <lineage>
        <taxon>Bacteria</taxon>
        <taxon>Pseudomonadati</taxon>
        <taxon>Pseudomonadota</taxon>
        <taxon>Betaproteobacteria</taxon>
        <taxon>Burkholderiales</taxon>
        <taxon>Sphaerotilaceae</taxon>
        <taxon>Inhella</taxon>
    </lineage>
</organism>
<evidence type="ECO:0000313" key="1">
    <source>
        <dbReference type="EMBL" id="MBB5203264.1"/>
    </source>
</evidence>
<gene>
    <name evidence="1" type="ORF">HNQ51_000557</name>
</gene>
<evidence type="ECO:0000313" key="2">
    <source>
        <dbReference type="Proteomes" id="UP000554837"/>
    </source>
</evidence>
<dbReference type="Gene3D" id="1.20.120.740">
    <property type="entry name" value="YgfB uncharacterised protein family UPF0149, PF03695"/>
    <property type="match status" value="1"/>
</dbReference>
<sequence>MQYPSYNPASDNLPLSDEELGQLDDLLADLPSDGAMNIEALDGYLTALLLSPVPVASLAGEAWIPLVWGGDGEGQAPFTSGKQRKKATLLVLRHLNSLAHTLSREPQAWEPIFSQAEEDGQELVDAEDWCTGFMIGVDLGGEAWAPRFENDATAALLAPIVLLGGAEDQLRPEDLARLHDLHQLDALSREVPEAVLGLCKQTG</sequence>
<name>A0A840S349_9BURK</name>
<dbReference type="AlphaFoldDB" id="A0A840S349"/>
<dbReference type="InterPro" id="IPR036255">
    <property type="entry name" value="YgfB-like_sf"/>
</dbReference>